<organism evidence="2 3">
    <name type="scientific">Zymoseptoria tritici ST99CH_1A5</name>
    <dbReference type="NCBI Taxonomy" id="1276529"/>
    <lineage>
        <taxon>Eukaryota</taxon>
        <taxon>Fungi</taxon>
        <taxon>Dikarya</taxon>
        <taxon>Ascomycota</taxon>
        <taxon>Pezizomycotina</taxon>
        <taxon>Dothideomycetes</taxon>
        <taxon>Dothideomycetidae</taxon>
        <taxon>Mycosphaerellales</taxon>
        <taxon>Mycosphaerellaceae</taxon>
        <taxon>Zymoseptoria</taxon>
    </lineage>
</organism>
<accession>A0A1Y6LM96</accession>
<dbReference type="Proteomes" id="UP000215453">
    <property type="component" value="Chromosome 6"/>
</dbReference>
<dbReference type="PANTHER" id="PTHR47332">
    <property type="entry name" value="SET DOMAIN-CONTAINING PROTEIN 5"/>
    <property type="match status" value="1"/>
</dbReference>
<gene>
    <name evidence="2" type="ORF">ZT1A5_G6985</name>
</gene>
<dbReference type="SUPFAM" id="SSF82199">
    <property type="entry name" value="SET domain"/>
    <property type="match status" value="1"/>
</dbReference>
<dbReference type="CDD" id="cd20071">
    <property type="entry name" value="SET_SMYD"/>
    <property type="match status" value="1"/>
</dbReference>
<evidence type="ECO:0000313" key="3">
    <source>
        <dbReference type="Proteomes" id="UP000215453"/>
    </source>
</evidence>
<reference evidence="2 3" key="1">
    <citation type="submission" date="2016-10" db="EMBL/GenBank/DDBJ databases">
        <authorList>
            <person name="Varghese N."/>
        </authorList>
    </citation>
    <scope>NUCLEOTIDE SEQUENCE [LARGE SCALE GENOMIC DNA]</scope>
</reference>
<dbReference type="Gene3D" id="2.170.270.10">
    <property type="entry name" value="SET domain"/>
    <property type="match status" value="1"/>
</dbReference>
<dbReference type="PANTHER" id="PTHR47332:SF2">
    <property type="entry name" value="SET-6"/>
    <property type="match status" value="1"/>
</dbReference>
<evidence type="ECO:0000313" key="2">
    <source>
        <dbReference type="EMBL" id="SMY25543.1"/>
    </source>
</evidence>
<dbReference type="InterPro" id="IPR001214">
    <property type="entry name" value="SET_dom"/>
</dbReference>
<dbReference type="PROSITE" id="PS50280">
    <property type="entry name" value="SET"/>
    <property type="match status" value="1"/>
</dbReference>
<feature type="domain" description="SET" evidence="1">
    <location>
        <begin position="2"/>
        <end position="144"/>
    </location>
</feature>
<dbReference type="AlphaFoldDB" id="A0A1Y6LM96"/>
<protein>
    <recommendedName>
        <fullName evidence="1">SET domain-containing protein</fullName>
    </recommendedName>
</protein>
<dbReference type="Pfam" id="PF00856">
    <property type="entry name" value="SET"/>
    <property type="match status" value="1"/>
</dbReference>
<dbReference type="EMBL" id="LT882681">
    <property type="protein sequence ID" value="SMY25543.1"/>
    <property type="molecule type" value="Genomic_DNA"/>
</dbReference>
<dbReference type="SMART" id="SM00317">
    <property type="entry name" value="SET"/>
    <property type="match status" value="1"/>
</dbReference>
<dbReference type="InterPro" id="IPR053185">
    <property type="entry name" value="SET_domain_protein"/>
</dbReference>
<proteinExistence type="predicted"/>
<sequence>MLFYEVRQIEGKGQGVVASQKIPRGSVILTDKPILSVSNSDWNQASAHRAIEEAFKRLSKQDQATYLSLHDGRQERNESKAVRIFHTNAFGADTTHILAPHTKYVLPLVSRLNHSCVPNAVNLAHTLYAQKDILPGEEIQICYQADCDEVMTAVQRNFLFRRRYAFECNCKACLPGSYQRLSDTRRVLIGALRFALEQKQPLDFRTMAEDIQRQSGTDEMLRAADWPPKTPSIKPVKSPSQAIEYTYLLAMLREAEGLHGLKTAETFCRAAGLLLDRLQYEGLRVSRNRAVLFLEAIRCNEAWMNKAIAHAARVQGPTGGIVTQFRKSNQHMQSLGVVMDAKLLAQVDNSNGDQTKKCYAAVMELDARTPPRYLTLTESETLFRGR</sequence>
<dbReference type="InterPro" id="IPR046341">
    <property type="entry name" value="SET_dom_sf"/>
</dbReference>
<name>A0A1Y6LM96_ZYMTR</name>
<evidence type="ECO:0000259" key="1">
    <source>
        <dbReference type="PROSITE" id="PS50280"/>
    </source>
</evidence>